<feature type="domain" description="DNA mismatch repair protein Mlh1 C-terminal" evidence="1">
    <location>
        <begin position="52"/>
        <end position="112"/>
    </location>
</feature>
<evidence type="ECO:0000313" key="3">
    <source>
        <dbReference type="Proteomes" id="UP001331761"/>
    </source>
</evidence>
<dbReference type="AlphaFoldDB" id="A0AAN8F175"/>
<evidence type="ECO:0000259" key="1">
    <source>
        <dbReference type="Pfam" id="PF16413"/>
    </source>
</evidence>
<sequence length="112" mass="12757">MVRVDHKERRLDEFISSSKASVSSSVEMVQITGSQEDNVVETNNDGQRVFNFESLVALRKDICEKASNNLRDLFKTMIFVGCVSPNSLLLQHGTSLYAVRLDRLLKELFYQV</sequence>
<name>A0AAN8F175_TRICO</name>
<dbReference type="InterPro" id="IPR032189">
    <property type="entry name" value="Mlh1_C"/>
</dbReference>
<evidence type="ECO:0000313" key="2">
    <source>
        <dbReference type="EMBL" id="KAK5970267.1"/>
    </source>
</evidence>
<keyword evidence="3" id="KW-1185">Reference proteome</keyword>
<comment type="caution">
    <text evidence="2">The sequence shown here is derived from an EMBL/GenBank/DDBJ whole genome shotgun (WGS) entry which is preliminary data.</text>
</comment>
<protein>
    <recommendedName>
        <fullName evidence="1">DNA mismatch repair protein Mlh1 C-terminal domain-containing protein</fullName>
    </recommendedName>
</protein>
<reference evidence="2 3" key="1">
    <citation type="submission" date="2019-10" db="EMBL/GenBank/DDBJ databases">
        <title>Assembly and Annotation for the nematode Trichostrongylus colubriformis.</title>
        <authorList>
            <person name="Martin J."/>
        </authorList>
    </citation>
    <scope>NUCLEOTIDE SEQUENCE [LARGE SCALE GENOMIC DNA]</scope>
    <source>
        <strain evidence="2">G859</strain>
        <tissue evidence="2">Whole worm</tissue>
    </source>
</reference>
<dbReference type="Proteomes" id="UP001331761">
    <property type="component" value="Unassembled WGS sequence"/>
</dbReference>
<organism evidence="2 3">
    <name type="scientific">Trichostrongylus colubriformis</name>
    <name type="common">Black scour worm</name>
    <dbReference type="NCBI Taxonomy" id="6319"/>
    <lineage>
        <taxon>Eukaryota</taxon>
        <taxon>Metazoa</taxon>
        <taxon>Ecdysozoa</taxon>
        <taxon>Nematoda</taxon>
        <taxon>Chromadorea</taxon>
        <taxon>Rhabditida</taxon>
        <taxon>Rhabditina</taxon>
        <taxon>Rhabditomorpha</taxon>
        <taxon>Strongyloidea</taxon>
        <taxon>Trichostrongylidae</taxon>
        <taxon>Trichostrongylus</taxon>
    </lineage>
</organism>
<proteinExistence type="predicted"/>
<dbReference type="EMBL" id="WIXE01019177">
    <property type="protein sequence ID" value="KAK5970267.1"/>
    <property type="molecule type" value="Genomic_DNA"/>
</dbReference>
<accession>A0AAN8F175</accession>
<dbReference type="Pfam" id="PF16413">
    <property type="entry name" value="Mlh1_C"/>
    <property type="match status" value="1"/>
</dbReference>
<gene>
    <name evidence="2" type="ORF">GCK32_019254</name>
</gene>